<evidence type="ECO:0000256" key="5">
    <source>
        <dbReference type="ARBA" id="ARBA00022989"/>
    </source>
</evidence>
<dbReference type="PROSITE" id="PS50929">
    <property type="entry name" value="ABC_TM1F"/>
    <property type="match status" value="1"/>
</dbReference>
<feature type="transmembrane region" description="Helical" evidence="7">
    <location>
        <begin position="165"/>
        <end position="183"/>
    </location>
</feature>
<evidence type="ECO:0000256" key="2">
    <source>
        <dbReference type="ARBA" id="ARBA00022692"/>
    </source>
</evidence>
<sequence length="533" mass="58693">MTDVRRTFALIRRFIHRGTYPRMLFMLVSRSLIHYGVGEVSAPVILMLLYGALESGSGVRIAALAALWLVYAYWMVAGDRRNMVEYNHVYFRNQVHMQSHYLRCALGLKLPVYDAKYRQGMLVELIDDGIDIVMMRFQDFFSMLVKGTSVLAICALIGIAASLRLSAAFLLLAGAQILLCACIDKRLKAVSSRLTELQAAYVGGAQALFANYESYTCAGLHKLWFDRLARISDERVRVKRRRVSLSALQTFVCGMMSVVTYGAILAFALGNPGDVVALMALPIGYQALNDALADFVRALSSIRSESHLADRLDELEGAIPGADVPATTARDGAGLQVRQLSVTLGAKPILGDVSLQVSCGEHVLLLGDNGSGKSTLLRALTGLIEPDAGEVSLNGVRMGAMPQAQRHREYAYMPAQGSLLPISCAENIELVCDDAQRARAMARKLGLDVDMDETTPDRLSLGQQQRLEVCRALCSDAPWLILDEPTAHLDRETARLVWDEVFASTKGVIATVHEYEDVLRTYAPRVEWIYKQA</sequence>
<evidence type="ECO:0000256" key="3">
    <source>
        <dbReference type="ARBA" id="ARBA00022741"/>
    </source>
</evidence>
<dbReference type="InterPro" id="IPR003593">
    <property type="entry name" value="AAA+_ATPase"/>
</dbReference>
<dbReference type="InterPro" id="IPR039421">
    <property type="entry name" value="Type_1_exporter"/>
</dbReference>
<dbReference type="GO" id="GO:0005886">
    <property type="term" value="C:plasma membrane"/>
    <property type="evidence" value="ECO:0007669"/>
    <property type="project" value="UniProtKB-SubCell"/>
</dbReference>
<evidence type="ECO:0000256" key="6">
    <source>
        <dbReference type="ARBA" id="ARBA00023136"/>
    </source>
</evidence>
<evidence type="ECO:0000256" key="7">
    <source>
        <dbReference type="SAM" id="Phobius"/>
    </source>
</evidence>
<dbReference type="Gene3D" id="3.40.50.300">
    <property type="entry name" value="P-loop containing nucleotide triphosphate hydrolases"/>
    <property type="match status" value="1"/>
</dbReference>
<gene>
    <name evidence="10" type="ORF">IAC59_07565</name>
</gene>
<evidence type="ECO:0000313" key="11">
    <source>
        <dbReference type="Proteomes" id="UP000824123"/>
    </source>
</evidence>
<dbReference type="PROSITE" id="PS50893">
    <property type="entry name" value="ABC_TRANSPORTER_2"/>
    <property type="match status" value="1"/>
</dbReference>
<keyword evidence="2 7" id="KW-0812">Transmembrane</keyword>
<evidence type="ECO:0000313" key="10">
    <source>
        <dbReference type="EMBL" id="HIU47102.1"/>
    </source>
</evidence>
<comment type="subcellular location">
    <subcellularLocation>
        <location evidence="1">Cell membrane</location>
        <topology evidence="1">Multi-pass membrane protein</topology>
    </subcellularLocation>
</comment>
<dbReference type="SUPFAM" id="SSF90123">
    <property type="entry name" value="ABC transporter transmembrane region"/>
    <property type="match status" value="1"/>
</dbReference>
<dbReference type="InterPro" id="IPR011527">
    <property type="entry name" value="ABC1_TM_dom"/>
</dbReference>
<name>A0A9D1LSD1_9FIRM</name>
<feature type="transmembrane region" description="Helical" evidence="7">
    <location>
        <begin position="32"/>
        <end position="53"/>
    </location>
</feature>
<dbReference type="SUPFAM" id="SSF52540">
    <property type="entry name" value="P-loop containing nucleoside triphosphate hydrolases"/>
    <property type="match status" value="1"/>
</dbReference>
<dbReference type="EMBL" id="DVNK01000045">
    <property type="protein sequence ID" value="HIU47102.1"/>
    <property type="molecule type" value="Genomic_DNA"/>
</dbReference>
<comment type="caution">
    <text evidence="10">The sequence shown here is derived from an EMBL/GenBank/DDBJ whole genome shotgun (WGS) entry which is preliminary data.</text>
</comment>
<keyword evidence="3" id="KW-0547">Nucleotide-binding</keyword>
<dbReference type="AlphaFoldDB" id="A0A9D1LSD1"/>
<feature type="domain" description="ABC transmembrane type-1" evidence="9">
    <location>
        <begin position="116"/>
        <end position="304"/>
    </location>
</feature>
<evidence type="ECO:0000259" key="9">
    <source>
        <dbReference type="PROSITE" id="PS50929"/>
    </source>
</evidence>
<dbReference type="Proteomes" id="UP000824123">
    <property type="component" value="Unassembled WGS sequence"/>
</dbReference>
<feature type="transmembrane region" description="Helical" evidence="7">
    <location>
        <begin position="59"/>
        <end position="76"/>
    </location>
</feature>
<reference evidence="10" key="2">
    <citation type="journal article" date="2021" name="PeerJ">
        <title>Extensive microbial diversity within the chicken gut microbiome revealed by metagenomics and culture.</title>
        <authorList>
            <person name="Gilroy R."/>
            <person name="Ravi A."/>
            <person name="Getino M."/>
            <person name="Pursley I."/>
            <person name="Horton D.L."/>
            <person name="Alikhan N.F."/>
            <person name="Baker D."/>
            <person name="Gharbi K."/>
            <person name="Hall N."/>
            <person name="Watson M."/>
            <person name="Adriaenssens E.M."/>
            <person name="Foster-Nyarko E."/>
            <person name="Jarju S."/>
            <person name="Secka A."/>
            <person name="Antonio M."/>
            <person name="Oren A."/>
            <person name="Chaudhuri R.R."/>
            <person name="La Ragione R."/>
            <person name="Hildebrand F."/>
            <person name="Pallen M.J."/>
        </authorList>
    </citation>
    <scope>NUCLEOTIDE SEQUENCE</scope>
    <source>
        <strain evidence="10">ChiSxjej2B14-8506</strain>
    </source>
</reference>
<dbReference type="PANTHER" id="PTHR24221:SF654">
    <property type="entry name" value="ATP-BINDING CASSETTE SUB-FAMILY B MEMBER 6"/>
    <property type="match status" value="1"/>
</dbReference>
<dbReference type="PROSITE" id="PS00211">
    <property type="entry name" value="ABC_TRANSPORTER_1"/>
    <property type="match status" value="1"/>
</dbReference>
<feature type="domain" description="ABC transporter" evidence="8">
    <location>
        <begin position="335"/>
        <end position="531"/>
    </location>
</feature>
<feature type="transmembrane region" description="Helical" evidence="7">
    <location>
        <begin position="140"/>
        <end position="159"/>
    </location>
</feature>
<dbReference type="SMART" id="SM00382">
    <property type="entry name" value="AAA"/>
    <property type="match status" value="1"/>
</dbReference>
<dbReference type="InterPro" id="IPR017871">
    <property type="entry name" value="ABC_transporter-like_CS"/>
</dbReference>
<accession>A0A9D1LSD1</accession>
<dbReference type="GO" id="GO:0016887">
    <property type="term" value="F:ATP hydrolysis activity"/>
    <property type="evidence" value="ECO:0007669"/>
    <property type="project" value="InterPro"/>
</dbReference>
<organism evidence="10 11">
    <name type="scientific">Candidatus Fimadaptatus faecigallinarum</name>
    <dbReference type="NCBI Taxonomy" id="2840814"/>
    <lineage>
        <taxon>Bacteria</taxon>
        <taxon>Bacillati</taxon>
        <taxon>Bacillota</taxon>
        <taxon>Clostridia</taxon>
        <taxon>Eubacteriales</taxon>
        <taxon>Candidatus Fimadaptatus</taxon>
    </lineage>
</organism>
<dbReference type="GO" id="GO:0005524">
    <property type="term" value="F:ATP binding"/>
    <property type="evidence" value="ECO:0007669"/>
    <property type="project" value="UniProtKB-KW"/>
</dbReference>
<dbReference type="GO" id="GO:0140359">
    <property type="term" value="F:ABC-type transporter activity"/>
    <property type="evidence" value="ECO:0007669"/>
    <property type="project" value="InterPro"/>
</dbReference>
<feature type="transmembrane region" description="Helical" evidence="7">
    <location>
        <begin position="245"/>
        <end position="269"/>
    </location>
</feature>
<dbReference type="InterPro" id="IPR027417">
    <property type="entry name" value="P-loop_NTPase"/>
</dbReference>
<keyword evidence="6 7" id="KW-0472">Membrane</keyword>
<reference evidence="10" key="1">
    <citation type="submission" date="2020-10" db="EMBL/GenBank/DDBJ databases">
        <authorList>
            <person name="Gilroy R."/>
        </authorList>
    </citation>
    <scope>NUCLEOTIDE SEQUENCE</scope>
    <source>
        <strain evidence="10">ChiSxjej2B14-8506</strain>
    </source>
</reference>
<dbReference type="InterPro" id="IPR036640">
    <property type="entry name" value="ABC1_TM_sf"/>
</dbReference>
<protein>
    <submittedName>
        <fullName evidence="10">ABC transporter ATP-binding protein</fullName>
    </submittedName>
</protein>
<keyword evidence="5 7" id="KW-1133">Transmembrane helix</keyword>
<dbReference type="Pfam" id="PF00005">
    <property type="entry name" value="ABC_tran"/>
    <property type="match status" value="1"/>
</dbReference>
<evidence type="ECO:0000256" key="4">
    <source>
        <dbReference type="ARBA" id="ARBA00022840"/>
    </source>
</evidence>
<evidence type="ECO:0000256" key="1">
    <source>
        <dbReference type="ARBA" id="ARBA00004651"/>
    </source>
</evidence>
<dbReference type="InterPro" id="IPR003439">
    <property type="entry name" value="ABC_transporter-like_ATP-bd"/>
</dbReference>
<dbReference type="PANTHER" id="PTHR24221">
    <property type="entry name" value="ATP-BINDING CASSETTE SUB-FAMILY B"/>
    <property type="match status" value="1"/>
</dbReference>
<evidence type="ECO:0000259" key="8">
    <source>
        <dbReference type="PROSITE" id="PS50893"/>
    </source>
</evidence>
<keyword evidence="4 10" id="KW-0067">ATP-binding</keyword>
<proteinExistence type="predicted"/>
<dbReference type="Gene3D" id="1.20.1560.10">
    <property type="entry name" value="ABC transporter type 1, transmembrane domain"/>
    <property type="match status" value="1"/>
</dbReference>